<feature type="region of interest" description="Disordered" evidence="1">
    <location>
        <begin position="262"/>
        <end position="318"/>
    </location>
</feature>
<feature type="compositionally biased region" description="Gly residues" evidence="1">
    <location>
        <begin position="301"/>
        <end position="310"/>
    </location>
</feature>
<name>A0ABR1HIU1_9HYPO</name>
<evidence type="ECO:0000313" key="3">
    <source>
        <dbReference type="Proteomes" id="UP001498476"/>
    </source>
</evidence>
<evidence type="ECO:0008006" key="4">
    <source>
        <dbReference type="Google" id="ProtNLM"/>
    </source>
</evidence>
<dbReference type="Proteomes" id="UP001498476">
    <property type="component" value="Unassembled WGS sequence"/>
</dbReference>
<keyword evidence="3" id="KW-1185">Reference proteome</keyword>
<accession>A0ABR1HIU1</accession>
<sequence length="1357" mass="157504">MAANQTQCQALQLSDAQRCENEATNANGLFCQFHAKQVFGLYKGYKRRNAMLDALEENAPPALKNSRTPLSNETFEIITEEETLKEIHTHLFEKYVLLGKVIDARKLHHKHFYSQDLDYGHQVYLDKLSSQRHTVLRALNRLEKRIAKVLYQKEQWFTWVRKIQDEEEANGEKEQKKVKREAALFKRHWKQVEAQLELKRQKEEKKRQDAYLEDAYKERMSMANEEDDESWDPIEDMAQDNRDRYIDLMKHFLWMTVFEAKETQPPSTGPESKTGDLAQVDEPKPPAKKNKKRSKAKGGAAKLGGTGEGGSSSSDATGNAYVGQERLMAMRMSNEAGTGPDLQEPDKSNIETEEEMRKRLSEGVEKNLDSISGWQLVGTLENPHETFSKTAPMTNDEIEAVVKDIREIKVLLFCRLLLAQASMLPAALRATSVLEFLNDANVAESDLRDLCLKVENPSLQEIRDACADFARGDEVGETAKVEVDDYEDEALEDLLIEDSRYRHLHSHDWLFDTVMKQVMAKSPRKKKKRTKACNSKVTICGRSIWNHASENAMSRDGWLHFSILAKDCDLKHAIQLCRNWAEFTELNHLTLWQYFPASNWVSWGGDRLIRQLQELRLFPYFTDLDAQKHSRRNQVAGRTRGRRQHDFIEARNVIAAHMKRNDLVTRRFIQYLVMRAGEVLVLVRDGKTGRVITAPPEKELWTYRKKQGLGRASKSEWENILEIGPEYFDMTDRLREWRFGFDDYYDIFVWDFVPDQAAIGMYNVVVAELRNAWRITHPRDVYRHMKPLLLTLTREKDTMRTRQIKEGEDVESLWQTVSDERNEFKLFDIQGSGITFRGNEDVAKSAYMFYNEANAAEDEVLFPDELDSNDENVPFREIRNGIARVEHGHMGSTMRYIRRGVQALEKGKNPMDTLGLPDEDNIFALPRIWKTGLKQVHKEGLSTEQRKLLKRTGLSFRDRVDAADDMELMERDRAFGFKESFHDGDLEPGNTQRYSQVLDKLTYMLAFPHSGPTDWVWFLAEILDWLKQRADYRDYASDPAAPWPHGFIIQDLVQAFVSMAIFFPESPITALVTRFINSNSCEDLRKTNLFDPKERCKTRPDRRGRTSYKFREKEFWTEWKKVYNQDSYFADVYPMKWSVAIRPIIAHLYRAGIIAPAYIQNDSQVVSGIATANTEPHRPDKLDLFINYEDQYGNFNLEFGPDFMPPSKWPDLLPLAKTFGSKHPTARFALLRLWSAAHYYPFMVGLYNRQNTSFLDSTGRSWEWKFVPKDMPASEFSAHRVTSVRLDLLREQFGDRVTNRGDLILVMGEDSADLMKYCTAVTFALQTKPWLREIDLWKSFINVDLDFVAGLDPFWLD</sequence>
<feature type="compositionally biased region" description="Basic residues" evidence="1">
    <location>
        <begin position="286"/>
        <end position="296"/>
    </location>
</feature>
<organism evidence="2 3">
    <name type="scientific">Neonectria punicea</name>
    <dbReference type="NCBI Taxonomy" id="979145"/>
    <lineage>
        <taxon>Eukaryota</taxon>
        <taxon>Fungi</taxon>
        <taxon>Dikarya</taxon>
        <taxon>Ascomycota</taxon>
        <taxon>Pezizomycotina</taxon>
        <taxon>Sordariomycetes</taxon>
        <taxon>Hypocreomycetidae</taxon>
        <taxon>Hypocreales</taxon>
        <taxon>Nectriaceae</taxon>
        <taxon>Neonectria</taxon>
    </lineage>
</organism>
<reference evidence="2 3" key="1">
    <citation type="journal article" date="2025" name="Microbiol. Resour. Announc.">
        <title>Draft genome sequences for Neonectria magnoliae and Neonectria punicea, canker pathogens of Liriodendron tulipifera and Acer saccharum in West Virginia.</title>
        <authorList>
            <person name="Petronek H.M."/>
            <person name="Kasson M.T."/>
            <person name="Metheny A.M."/>
            <person name="Stauder C.M."/>
            <person name="Lovett B."/>
            <person name="Lynch S.C."/>
            <person name="Garnas J.R."/>
            <person name="Kasson L.R."/>
            <person name="Stajich J.E."/>
        </authorList>
    </citation>
    <scope>NUCLEOTIDE SEQUENCE [LARGE SCALE GENOMIC DNA]</scope>
    <source>
        <strain evidence="2 3">NRRL 64653</strain>
    </source>
</reference>
<proteinExistence type="predicted"/>
<dbReference type="EMBL" id="JAZAVJ010000027">
    <property type="protein sequence ID" value="KAK7420769.1"/>
    <property type="molecule type" value="Genomic_DNA"/>
</dbReference>
<comment type="caution">
    <text evidence="2">The sequence shown here is derived from an EMBL/GenBank/DDBJ whole genome shotgun (WGS) entry which is preliminary data.</text>
</comment>
<evidence type="ECO:0000256" key="1">
    <source>
        <dbReference type="SAM" id="MobiDB-lite"/>
    </source>
</evidence>
<gene>
    <name evidence="2" type="ORF">QQX98_002573</name>
</gene>
<evidence type="ECO:0000313" key="2">
    <source>
        <dbReference type="EMBL" id="KAK7420769.1"/>
    </source>
</evidence>
<protein>
    <recommendedName>
        <fullName evidence="4">Mfs allantoate</fullName>
    </recommendedName>
</protein>